<dbReference type="RefSeq" id="WP_307398276.1">
    <property type="nucleotide sequence ID" value="NZ_BAAADK010000005.1"/>
</dbReference>
<reference evidence="2 3" key="1">
    <citation type="submission" date="2023-07" db="EMBL/GenBank/DDBJ databases">
        <title>Genomic Encyclopedia of Type Strains, Phase IV (KMG-IV): sequencing the most valuable type-strain genomes for metagenomic binning, comparative biology and taxonomic classification.</title>
        <authorList>
            <person name="Goeker M."/>
        </authorList>
    </citation>
    <scope>NUCLEOTIDE SEQUENCE [LARGE SCALE GENOMIC DNA]</scope>
    <source>
        <strain evidence="2 3">DSM 12751</strain>
    </source>
</reference>
<accession>A0ABT9W5H7</accession>
<proteinExistence type="predicted"/>
<comment type="caution">
    <text evidence="2">The sequence shown here is derived from an EMBL/GenBank/DDBJ whole genome shotgun (WGS) entry which is preliminary data.</text>
</comment>
<keyword evidence="1" id="KW-0812">Transmembrane</keyword>
<evidence type="ECO:0000313" key="2">
    <source>
        <dbReference type="EMBL" id="MDQ0168501.1"/>
    </source>
</evidence>
<gene>
    <name evidence="2" type="ORF">J2S11_004463</name>
</gene>
<dbReference type="Proteomes" id="UP001235840">
    <property type="component" value="Unassembled WGS sequence"/>
</dbReference>
<evidence type="ECO:0000313" key="3">
    <source>
        <dbReference type="Proteomes" id="UP001235840"/>
    </source>
</evidence>
<feature type="transmembrane region" description="Helical" evidence="1">
    <location>
        <begin position="6"/>
        <end position="33"/>
    </location>
</feature>
<organism evidence="2 3">
    <name type="scientific">Caldalkalibacillus horti</name>
    <dbReference type="NCBI Taxonomy" id="77523"/>
    <lineage>
        <taxon>Bacteria</taxon>
        <taxon>Bacillati</taxon>
        <taxon>Bacillota</taxon>
        <taxon>Bacilli</taxon>
        <taxon>Bacillales</taxon>
        <taxon>Bacillaceae</taxon>
        <taxon>Caldalkalibacillus</taxon>
    </lineage>
</organism>
<protein>
    <submittedName>
        <fullName evidence="2">Uncharacterized protein</fullName>
    </submittedName>
</protein>
<evidence type="ECO:0000256" key="1">
    <source>
        <dbReference type="SAM" id="Phobius"/>
    </source>
</evidence>
<keyword evidence="3" id="KW-1185">Reference proteome</keyword>
<keyword evidence="1" id="KW-0472">Membrane</keyword>
<dbReference type="EMBL" id="JAUSTY010000035">
    <property type="protein sequence ID" value="MDQ0168501.1"/>
    <property type="molecule type" value="Genomic_DNA"/>
</dbReference>
<keyword evidence="1" id="KW-1133">Transmembrane helix</keyword>
<name>A0ABT9W5H7_9BACI</name>
<sequence>MRFNTFSVAITIVIVFVGIIASITISPWFALFLGISLTPNPPKPEITYGEFPFRLEYEINGETIIIEDTLICEYDGIGADVGRGKYRKWKDRLASGNERVTLLKLNDTIEIYYSPGSAKYYMDDLADYVEFNHEFPNASIIQKVGETTSYRTIHSDQLLEQYNIKLISWDYTQPIKNTFSKKKSGVITISKQ</sequence>